<reference evidence="2" key="1">
    <citation type="submission" date="2018-12" db="EMBL/GenBank/DDBJ databases">
        <title>Tengunoibacter tsumagoiensis gen. nov., sp. nov., Dictyobacter kobayashii sp. nov., D. alpinus sp. nov., and D. joshuensis sp. nov. and description of Dictyobacteraceae fam. nov. within the order Ktedonobacterales isolated from Tengu-no-mugimeshi.</title>
        <authorList>
            <person name="Wang C.M."/>
            <person name="Zheng Y."/>
            <person name="Sakai Y."/>
            <person name="Toyoda A."/>
            <person name="Minakuchi Y."/>
            <person name="Abe K."/>
            <person name="Yokota A."/>
            <person name="Yabe S."/>
        </authorList>
    </citation>
    <scope>NUCLEOTIDE SEQUENCE [LARGE SCALE GENOMIC DNA]</scope>
    <source>
        <strain evidence="2">Uno11</strain>
    </source>
</reference>
<name>A0A402ADV7_9CHLR</name>
<evidence type="ECO:0000313" key="1">
    <source>
        <dbReference type="EMBL" id="GCE17285.1"/>
    </source>
</evidence>
<dbReference type="AlphaFoldDB" id="A0A402ADV7"/>
<dbReference type="OrthoDB" id="165680at2"/>
<accession>A0A402ADV7</accession>
<proteinExistence type="predicted"/>
<dbReference type="Proteomes" id="UP000287188">
    <property type="component" value="Unassembled WGS sequence"/>
</dbReference>
<gene>
    <name evidence="1" type="ORF">KDK_10850</name>
</gene>
<comment type="caution">
    <text evidence="1">The sequence shown here is derived from an EMBL/GenBank/DDBJ whole genome shotgun (WGS) entry which is preliminary data.</text>
</comment>
<protein>
    <submittedName>
        <fullName evidence="1">Uncharacterized protein</fullName>
    </submittedName>
</protein>
<keyword evidence="2" id="KW-1185">Reference proteome</keyword>
<dbReference type="EMBL" id="BIFS01000001">
    <property type="protein sequence ID" value="GCE17285.1"/>
    <property type="molecule type" value="Genomic_DNA"/>
</dbReference>
<evidence type="ECO:0000313" key="2">
    <source>
        <dbReference type="Proteomes" id="UP000287188"/>
    </source>
</evidence>
<dbReference type="RefSeq" id="WP_126548999.1">
    <property type="nucleotide sequence ID" value="NZ_BIFS01000001.1"/>
</dbReference>
<organism evidence="1 2">
    <name type="scientific">Dictyobacter kobayashii</name>
    <dbReference type="NCBI Taxonomy" id="2014872"/>
    <lineage>
        <taxon>Bacteria</taxon>
        <taxon>Bacillati</taxon>
        <taxon>Chloroflexota</taxon>
        <taxon>Ktedonobacteria</taxon>
        <taxon>Ktedonobacterales</taxon>
        <taxon>Dictyobacteraceae</taxon>
        <taxon>Dictyobacter</taxon>
    </lineage>
</organism>
<sequence length="69" mass="7866">MIEVALDVRAINKAIDQNCKGRGGGVYCSRQKYSGFARIMQARSIRGQLVVRCLDDAQWVYPLAVYKEW</sequence>